<organism evidence="7 8">
    <name type="scientific">Knoellia koreensis</name>
    <dbReference type="NCBI Taxonomy" id="2730921"/>
    <lineage>
        <taxon>Bacteria</taxon>
        <taxon>Bacillati</taxon>
        <taxon>Actinomycetota</taxon>
        <taxon>Actinomycetes</taxon>
        <taxon>Micrococcales</taxon>
        <taxon>Intrasporangiaceae</taxon>
        <taxon>Knoellia</taxon>
    </lineage>
</organism>
<dbReference type="PANTHER" id="PTHR11360">
    <property type="entry name" value="MONOCARBOXYLATE TRANSPORTER"/>
    <property type="match status" value="1"/>
</dbReference>
<protein>
    <submittedName>
        <fullName evidence="7">MFS transporter</fullName>
    </submittedName>
</protein>
<feature type="transmembrane region" description="Helical" evidence="5">
    <location>
        <begin position="292"/>
        <end position="315"/>
    </location>
</feature>
<feature type="transmembrane region" description="Helical" evidence="5">
    <location>
        <begin position="95"/>
        <end position="114"/>
    </location>
</feature>
<reference evidence="7 8" key="1">
    <citation type="submission" date="2020-04" db="EMBL/GenBank/DDBJ databases">
        <title>Knoellia sp. isolate from air conditioner.</title>
        <authorList>
            <person name="Chea S."/>
            <person name="Kim D.-U."/>
        </authorList>
    </citation>
    <scope>NUCLEOTIDE SEQUENCE [LARGE SCALE GENOMIC DNA]</scope>
    <source>
        <strain evidence="7 8">DB2414S</strain>
    </source>
</reference>
<evidence type="ECO:0000313" key="7">
    <source>
        <dbReference type="EMBL" id="NNM46323.1"/>
    </source>
</evidence>
<dbReference type="GO" id="GO:0022857">
    <property type="term" value="F:transmembrane transporter activity"/>
    <property type="evidence" value="ECO:0007669"/>
    <property type="project" value="InterPro"/>
</dbReference>
<dbReference type="GO" id="GO:0005886">
    <property type="term" value="C:plasma membrane"/>
    <property type="evidence" value="ECO:0007669"/>
    <property type="project" value="UniProtKB-SubCell"/>
</dbReference>
<name>A0A849HI43_9MICO</name>
<evidence type="ECO:0000256" key="1">
    <source>
        <dbReference type="ARBA" id="ARBA00004651"/>
    </source>
</evidence>
<evidence type="ECO:0000259" key="6">
    <source>
        <dbReference type="PROSITE" id="PS50850"/>
    </source>
</evidence>
<dbReference type="InterPro" id="IPR020846">
    <property type="entry name" value="MFS_dom"/>
</dbReference>
<dbReference type="InterPro" id="IPR050327">
    <property type="entry name" value="Proton-linked_MCT"/>
</dbReference>
<keyword evidence="4 5" id="KW-0472">Membrane</keyword>
<feature type="transmembrane region" description="Helical" evidence="5">
    <location>
        <begin position="120"/>
        <end position="142"/>
    </location>
</feature>
<evidence type="ECO:0000256" key="5">
    <source>
        <dbReference type="SAM" id="Phobius"/>
    </source>
</evidence>
<evidence type="ECO:0000313" key="8">
    <source>
        <dbReference type="Proteomes" id="UP000588586"/>
    </source>
</evidence>
<feature type="transmembrane region" description="Helical" evidence="5">
    <location>
        <begin position="417"/>
        <end position="435"/>
    </location>
</feature>
<sequence length="456" mass="47645">MTVPAAGAAADTTEAPARHTPRIHRAWWVALVVLGALVAAAGFRSSTGALLVPLETEFGWSRATTSGAVTANLVVYGLTAPFAAALMERFGIRRVVVSSLLLVAVGSGLTTVMTQAWQLWLLWGLAVGIGTGAMALVLGSVVANRWFVEARRGLVTGIFSAAGAAGQLVFLPGIAALATGPGWRWAALVVTGAALLLAPIVLLVVRDRPADVGLRPFGAPATGTAGGDHSAYPTVTGPGPARLALRTLRDSARSPVFWILFGTFWICGWSTNGLIGTHFIPAAHDHGMPETTAAGLLALVGVFDLVGTIASGWLTDKVDPRFLLCGYYGFRGLSLLFVPALLGPDIHPSLFLFIVFYGLDWVATVPPTIALCRRHFGVARSSVVFGWVFAAHMVGAGVAASYAGWVRQGTGSYDTAWLTAGGLCLFAALACLAITRTPQRGLWNPDHEETDVAAVA</sequence>
<evidence type="ECO:0000256" key="3">
    <source>
        <dbReference type="ARBA" id="ARBA00022989"/>
    </source>
</evidence>
<dbReference type="Proteomes" id="UP000588586">
    <property type="component" value="Unassembled WGS sequence"/>
</dbReference>
<evidence type="ECO:0000256" key="2">
    <source>
        <dbReference type="ARBA" id="ARBA00022692"/>
    </source>
</evidence>
<feature type="transmembrane region" description="Helical" evidence="5">
    <location>
        <begin position="322"/>
        <end position="343"/>
    </location>
</feature>
<feature type="transmembrane region" description="Helical" evidence="5">
    <location>
        <begin position="154"/>
        <end position="177"/>
    </location>
</feature>
<dbReference type="EMBL" id="JABEPQ010000002">
    <property type="protein sequence ID" value="NNM46323.1"/>
    <property type="molecule type" value="Genomic_DNA"/>
</dbReference>
<dbReference type="Pfam" id="PF07690">
    <property type="entry name" value="MFS_1"/>
    <property type="match status" value="1"/>
</dbReference>
<feature type="transmembrane region" description="Helical" evidence="5">
    <location>
        <begin position="256"/>
        <end position="280"/>
    </location>
</feature>
<dbReference type="InterPro" id="IPR011701">
    <property type="entry name" value="MFS"/>
</dbReference>
<feature type="transmembrane region" description="Helical" evidence="5">
    <location>
        <begin position="349"/>
        <end position="372"/>
    </location>
</feature>
<feature type="domain" description="Major facilitator superfamily (MFS) profile" evidence="6">
    <location>
        <begin position="28"/>
        <end position="439"/>
    </location>
</feature>
<feature type="transmembrane region" description="Helical" evidence="5">
    <location>
        <begin position="183"/>
        <end position="205"/>
    </location>
</feature>
<accession>A0A849HI43</accession>
<proteinExistence type="predicted"/>
<evidence type="ECO:0000256" key="4">
    <source>
        <dbReference type="ARBA" id="ARBA00023136"/>
    </source>
</evidence>
<feature type="transmembrane region" description="Helical" evidence="5">
    <location>
        <begin position="384"/>
        <end position="405"/>
    </location>
</feature>
<dbReference type="Gene3D" id="1.20.1250.20">
    <property type="entry name" value="MFS general substrate transporter like domains"/>
    <property type="match status" value="2"/>
</dbReference>
<keyword evidence="2 5" id="KW-0812">Transmembrane</keyword>
<dbReference type="SUPFAM" id="SSF103473">
    <property type="entry name" value="MFS general substrate transporter"/>
    <property type="match status" value="1"/>
</dbReference>
<dbReference type="CDD" id="cd17355">
    <property type="entry name" value="MFS_YcxA_like"/>
    <property type="match status" value="1"/>
</dbReference>
<comment type="subcellular location">
    <subcellularLocation>
        <location evidence="1">Cell membrane</location>
        <topology evidence="1">Multi-pass membrane protein</topology>
    </subcellularLocation>
</comment>
<feature type="transmembrane region" description="Helical" evidence="5">
    <location>
        <begin position="63"/>
        <end position="83"/>
    </location>
</feature>
<dbReference type="PROSITE" id="PS50850">
    <property type="entry name" value="MFS"/>
    <property type="match status" value="1"/>
</dbReference>
<comment type="caution">
    <text evidence="7">The sequence shown here is derived from an EMBL/GenBank/DDBJ whole genome shotgun (WGS) entry which is preliminary data.</text>
</comment>
<dbReference type="PANTHER" id="PTHR11360:SF284">
    <property type="entry name" value="EG:103B4.3 PROTEIN-RELATED"/>
    <property type="match status" value="1"/>
</dbReference>
<keyword evidence="3 5" id="KW-1133">Transmembrane helix</keyword>
<dbReference type="AlphaFoldDB" id="A0A849HI43"/>
<dbReference type="InterPro" id="IPR036259">
    <property type="entry name" value="MFS_trans_sf"/>
</dbReference>
<feature type="transmembrane region" description="Helical" evidence="5">
    <location>
        <begin position="26"/>
        <end position="43"/>
    </location>
</feature>
<gene>
    <name evidence="7" type="ORF">HJG52_09930</name>
</gene>
<dbReference type="RefSeq" id="WP_171243438.1">
    <property type="nucleotide sequence ID" value="NZ_JABEPQ010000002.1"/>
</dbReference>
<keyword evidence="8" id="KW-1185">Reference proteome</keyword>